<proteinExistence type="predicted"/>
<evidence type="ECO:0000256" key="1">
    <source>
        <dbReference type="SAM" id="Phobius"/>
    </source>
</evidence>
<name>A0A6C0E785_9ZZZZ</name>
<sequence>MNIHAKKCPPGVICIENITLVFLVIILCVLFYIIYIYFFKNQKQASQQHQPSQQHQQHQKDQQQHQPQKIDIFNSFYNNTDAGYGYGYGYGGGSNDVLLNPYVPPLRNENYFNNPNSMGPVFMPRAVPINVSTNIGAVSPDTNYRQVGILTPINGSKKNSILPLMGRPVFVNRNKWQYYTISDQHNNVKIPISRKGKSCTNEYGCDYIYNGDTVYAEGYNEVFKATVYDNDTMRYLPFL</sequence>
<keyword evidence="1" id="KW-0812">Transmembrane</keyword>
<keyword evidence="1" id="KW-1133">Transmembrane helix</keyword>
<dbReference type="AlphaFoldDB" id="A0A6C0E785"/>
<organism evidence="2">
    <name type="scientific">viral metagenome</name>
    <dbReference type="NCBI Taxonomy" id="1070528"/>
    <lineage>
        <taxon>unclassified sequences</taxon>
        <taxon>metagenomes</taxon>
        <taxon>organismal metagenomes</taxon>
    </lineage>
</organism>
<feature type="transmembrane region" description="Helical" evidence="1">
    <location>
        <begin position="12"/>
        <end position="38"/>
    </location>
</feature>
<accession>A0A6C0E785</accession>
<dbReference type="InterPro" id="IPR043929">
    <property type="entry name" value="DUF5755"/>
</dbReference>
<reference evidence="2" key="1">
    <citation type="journal article" date="2020" name="Nature">
        <title>Giant virus diversity and host interactions through global metagenomics.</title>
        <authorList>
            <person name="Schulz F."/>
            <person name="Roux S."/>
            <person name="Paez-Espino D."/>
            <person name="Jungbluth S."/>
            <person name="Walsh D.A."/>
            <person name="Denef V.J."/>
            <person name="McMahon K.D."/>
            <person name="Konstantinidis K.T."/>
            <person name="Eloe-Fadrosh E.A."/>
            <person name="Kyrpides N.C."/>
            <person name="Woyke T."/>
        </authorList>
    </citation>
    <scope>NUCLEOTIDE SEQUENCE</scope>
    <source>
        <strain evidence="2">GVMAG-M-3300023179-116</strain>
    </source>
</reference>
<evidence type="ECO:0000313" key="2">
    <source>
        <dbReference type="EMBL" id="QHT23285.1"/>
    </source>
</evidence>
<dbReference type="Pfam" id="PF19059">
    <property type="entry name" value="DUF5755"/>
    <property type="match status" value="1"/>
</dbReference>
<dbReference type="EMBL" id="MN739730">
    <property type="protein sequence ID" value="QHT23285.1"/>
    <property type="molecule type" value="Genomic_DNA"/>
</dbReference>
<keyword evidence="1" id="KW-0472">Membrane</keyword>
<protein>
    <submittedName>
        <fullName evidence="2">Uncharacterized protein</fullName>
    </submittedName>
</protein>